<feature type="repeat" description="ANK" evidence="3">
    <location>
        <begin position="76"/>
        <end position="108"/>
    </location>
</feature>
<dbReference type="EMBL" id="JALNTZ010000005">
    <property type="protein sequence ID" value="KAJ3652486.1"/>
    <property type="molecule type" value="Genomic_DNA"/>
</dbReference>
<keyword evidence="1" id="KW-0677">Repeat</keyword>
<feature type="repeat" description="ANK" evidence="3">
    <location>
        <begin position="367"/>
        <end position="399"/>
    </location>
</feature>
<evidence type="ECO:0000313" key="5">
    <source>
        <dbReference type="Proteomes" id="UP001168821"/>
    </source>
</evidence>
<organism evidence="4 5">
    <name type="scientific">Zophobas morio</name>
    <dbReference type="NCBI Taxonomy" id="2755281"/>
    <lineage>
        <taxon>Eukaryota</taxon>
        <taxon>Metazoa</taxon>
        <taxon>Ecdysozoa</taxon>
        <taxon>Arthropoda</taxon>
        <taxon>Hexapoda</taxon>
        <taxon>Insecta</taxon>
        <taxon>Pterygota</taxon>
        <taxon>Neoptera</taxon>
        <taxon>Endopterygota</taxon>
        <taxon>Coleoptera</taxon>
        <taxon>Polyphaga</taxon>
        <taxon>Cucujiformia</taxon>
        <taxon>Tenebrionidae</taxon>
        <taxon>Zophobas</taxon>
    </lineage>
</organism>
<evidence type="ECO:0000256" key="2">
    <source>
        <dbReference type="ARBA" id="ARBA00023043"/>
    </source>
</evidence>
<dbReference type="InterPro" id="IPR002110">
    <property type="entry name" value="Ankyrin_rpt"/>
</dbReference>
<reference evidence="4" key="1">
    <citation type="journal article" date="2023" name="G3 (Bethesda)">
        <title>Whole genome assemblies of Zophobas morio and Tenebrio molitor.</title>
        <authorList>
            <person name="Kaur S."/>
            <person name="Stinson S.A."/>
            <person name="diCenzo G.C."/>
        </authorList>
    </citation>
    <scope>NUCLEOTIDE SEQUENCE</scope>
    <source>
        <strain evidence="4">QUZm001</strain>
    </source>
</reference>
<dbReference type="SMART" id="SM00248">
    <property type="entry name" value="ANK"/>
    <property type="match status" value="12"/>
</dbReference>
<dbReference type="PROSITE" id="PS50088">
    <property type="entry name" value="ANK_REPEAT"/>
    <property type="match status" value="9"/>
</dbReference>
<gene>
    <name evidence="4" type="ORF">Zmor_018447</name>
</gene>
<name>A0AA38IBM9_9CUCU</name>
<feature type="repeat" description="ANK" evidence="3">
    <location>
        <begin position="42"/>
        <end position="74"/>
    </location>
</feature>
<dbReference type="PANTHER" id="PTHR24161:SF124">
    <property type="entry name" value="TRANSIENT RECEPTOR POTENTIAL CHANNEL PYREXIA"/>
    <property type="match status" value="1"/>
</dbReference>
<dbReference type="PANTHER" id="PTHR24161">
    <property type="entry name" value="ANK_REP_REGION DOMAIN-CONTAINING PROTEIN-RELATED"/>
    <property type="match status" value="1"/>
</dbReference>
<dbReference type="Pfam" id="PF13637">
    <property type="entry name" value="Ank_4"/>
    <property type="match status" value="1"/>
</dbReference>
<feature type="repeat" description="ANK" evidence="3">
    <location>
        <begin position="109"/>
        <end position="141"/>
    </location>
</feature>
<evidence type="ECO:0000313" key="4">
    <source>
        <dbReference type="EMBL" id="KAJ3652486.1"/>
    </source>
</evidence>
<dbReference type="Pfam" id="PF00023">
    <property type="entry name" value="Ank"/>
    <property type="match status" value="1"/>
</dbReference>
<dbReference type="SUPFAM" id="SSF48403">
    <property type="entry name" value="Ankyrin repeat"/>
    <property type="match status" value="2"/>
</dbReference>
<sequence length="442" mass="48263">MIRVLLKEDWDHRLRIASRKGDLEEVKRCLQNFADINSCSDLGNTALSFAALPGHVNIVKYLCAKGANINTMTKPQGRTPLSWAVRGRCLDVVKILLEMKPSINTADCDGNTPLINAILESTTDIASMLINAGADINGCNASEKSPLAIAAENNRLDMVELLLENNADISNLGKKEKTPLSAAALGGNLDIVKSLVSRRVDINAINSDGNTALTYAVEAENDSIVEFLIEHDADPCKCGKNGKTPLRTAVVKQSLPLITYLLDHGAESTIQTAFLVAIETRNLDIIRLLIQKVVDLNAAYNSGHTPLMKALELGYFEIAEFLVENGADCQSYDKSKLCLLDYVSENNLGMIEFLVKLGVSLDLVGSGGYTPLTKAAEMENFKLVKYLVEKGAKLNQPDENDPDIAKTELDSYASWNDDVKFCLKMTRKEEDIVTGTGHEEAK</sequence>
<feature type="repeat" description="ANK" evidence="3">
    <location>
        <begin position="208"/>
        <end position="234"/>
    </location>
</feature>
<evidence type="ECO:0000256" key="3">
    <source>
        <dbReference type="PROSITE-ProRule" id="PRU00023"/>
    </source>
</evidence>
<accession>A0AA38IBM9</accession>
<keyword evidence="2 3" id="KW-0040">ANK repeat</keyword>
<dbReference type="Gene3D" id="1.25.40.20">
    <property type="entry name" value="Ankyrin repeat-containing domain"/>
    <property type="match status" value="3"/>
</dbReference>
<feature type="repeat" description="ANK" evidence="3">
    <location>
        <begin position="175"/>
        <end position="207"/>
    </location>
</feature>
<dbReference type="PROSITE" id="PS50297">
    <property type="entry name" value="ANK_REP_REGION"/>
    <property type="match status" value="9"/>
</dbReference>
<feature type="repeat" description="ANK" evidence="3">
    <location>
        <begin position="142"/>
        <end position="174"/>
    </location>
</feature>
<dbReference type="Pfam" id="PF12796">
    <property type="entry name" value="Ank_2"/>
    <property type="match status" value="3"/>
</dbReference>
<evidence type="ECO:0000256" key="1">
    <source>
        <dbReference type="ARBA" id="ARBA00022737"/>
    </source>
</evidence>
<comment type="caution">
    <text evidence="4">The sequence shown here is derived from an EMBL/GenBank/DDBJ whole genome shotgun (WGS) entry which is preliminary data.</text>
</comment>
<keyword evidence="5" id="KW-1185">Reference proteome</keyword>
<dbReference type="Pfam" id="PF13606">
    <property type="entry name" value="Ank_3"/>
    <property type="match status" value="1"/>
</dbReference>
<proteinExistence type="predicted"/>
<dbReference type="Proteomes" id="UP001168821">
    <property type="component" value="Unassembled WGS sequence"/>
</dbReference>
<evidence type="ECO:0008006" key="6">
    <source>
        <dbReference type="Google" id="ProtNLM"/>
    </source>
</evidence>
<feature type="repeat" description="ANK" evidence="3">
    <location>
        <begin position="241"/>
        <end position="273"/>
    </location>
</feature>
<dbReference type="InterPro" id="IPR036770">
    <property type="entry name" value="Ankyrin_rpt-contain_sf"/>
</dbReference>
<dbReference type="AlphaFoldDB" id="A0AA38IBM9"/>
<feature type="repeat" description="ANK" evidence="3">
    <location>
        <begin position="302"/>
        <end position="334"/>
    </location>
</feature>
<protein>
    <recommendedName>
        <fullName evidence="6">Ankyrin repeat protein</fullName>
    </recommendedName>
</protein>